<dbReference type="EMBL" id="WAIE01000001">
    <property type="protein sequence ID" value="KAB1442869.1"/>
    <property type="molecule type" value="Genomic_DNA"/>
</dbReference>
<dbReference type="Proteomes" id="UP000438699">
    <property type="component" value="Unassembled WGS sequence"/>
</dbReference>
<evidence type="ECO:0000313" key="2">
    <source>
        <dbReference type="Proteomes" id="UP000438699"/>
    </source>
</evidence>
<sequence length="89" mass="9925">MKSPGKSENQNTVTVRGTVIPSQWDDRFEVTGVLIACRDERELRVTNLDCFPALKKLTRKEADFTGVVQKNGPVESIVLDNFTPVESDS</sequence>
<reference evidence="1 2" key="1">
    <citation type="journal article" date="2017" name="Int. J. Syst. Evol. Microbiol.">
        <title>Desulfovibrio senegalensis sp. nov., a mesophilic sulfate reducer isolated from marine sediment.</title>
        <authorList>
            <person name="Thioye A."/>
            <person name="Gam Z.B.A."/>
            <person name="Mbengue M."/>
            <person name="Cayol J.L."/>
            <person name="Joseph-Bartoli M."/>
            <person name="Toure-Kane C."/>
            <person name="Labat M."/>
        </authorList>
    </citation>
    <scope>NUCLEOTIDE SEQUENCE [LARGE SCALE GENOMIC DNA]</scope>
    <source>
        <strain evidence="1 2">DSM 101509</strain>
    </source>
</reference>
<accession>A0A6N6N5W5</accession>
<organism evidence="1 2">
    <name type="scientific">Pseudodesulfovibrio senegalensis</name>
    <dbReference type="NCBI Taxonomy" id="1721087"/>
    <lineage>
        <taxon>Bacteria</taxon>
        <taxon>Pseudomonadati</taxon>
        <taxon>Thermodesulfobacteriota</taxon>
        <taxon>Desulfovibrionia</taxon>
        <taxon>Desulfovibrionales</taxon>
        <taxon>Desulfovibrionaceae</taxon>
    </lineage>
</organism>
<name>A0A6N6N5W5_9BACT</name>
<comment type="caution">
    <text evidence="1">The sequence shown here is derived from an EMBL/GenBank/DDBJ whole genome shotgun (WGS) entry which is preliminary data.</text>
</comment>
<protein>
    <submittedName>
        <fullName evidence="1">Uncharacterized protein</fullName>
    </submittedName>
</protein>
<proteinExistence type="predicted"/>
<dbReference type="AlphaFoldDB" id="A0A6N6N5W5"/>
<keyword evidence="2" id="KW-1185">Reference proteome</keyword>
<gene>
    <name evidence="1" type="ORF">F8A88_00915</name>
</gene>
<evidence type="ECO:0000313" key="1">
    <source>
        <dbReference type="EMBL" id="KAB1442869.1"/>
    </source>
</evidence>